<dbReference type="PANTHER" id="PTHR42695:SF5">
    <property type="entry name" value="GLUTAMINE AMIDOTRANSFERASE YLR126C-RELATED"/>
    <property type="match status" value="1"/>
</dbReference>
<dbReference type="PANTHER" id="PTHR42695">
    <property type="entry name" value="GLUTAMINE AMIDOTRANSFERASE YLR126C-RELATED"/>
    <property type="match status" value="1"/>
</dbReference>
<accession>A0ABM7Q195</accession>
<dbReference type="SUPFAM" id="SSF52317">
    <property type="entry name" value="Class I glutamine amidotransferase-like"/>
    <property type="match status" value="1"/>
</dbReference>
<dbReference type="InterPro" id="IPR044992">
    <property type="entry name" value="ChyE-like"/>
</dbReference>
<dbReference type="CDD" id="cd01741">
    <property type="entry name" value="GATase1_1"/>
    <property type="match status" value="1"/>
</dbReference>
<feature type="domain" description="Glutamine amidotransferase" evidence="1">
    <location>
        <begin position="61"/>
        <end position="207"/>
    </location>
</feature>
<sequence>MPLSIAIAHNVSMRPFLLLAARDHDEVADDEYRAFCTYSGLAPEELYRVRAEAGPLPGIRLEDYSGVILGGSPYTASDPAEHKSETQVRVEAEIGALLERIVEADFPFFGACYGVGMLGMRMGAVVDRHFGEAVGPVKVRLSAVGLHDPLCAGLDPSFHAFVGHKEAVRRLPPDAALLAGSDTCPVQMFRFRRNLYATQFHPELDLSGLERRIDAYRHSGYFPPHEAEVVKERARGTRVSEPQKILANFVQRYAR</sequence>
<dbReference type="EMBL" id="AP024525">
    <property type="protein sequence ID" value="BCT78280.1"/>
    <property type="molecule type" value="Genomic_DNA"/>
</dbReference>
<name>A0ABM7Q195_SINCY</name>
<proteinExistence type="predicted"/>
<protein>
    <submittedName>
        <fullName evidence="2">Glutamine amidotransferase</fullName>
    </submittedName>
</protein>
<dbReference type="Pfam" id="PF00117">
    <property type="entry name" value="GATase"/>
    <property type="match status" value="1"/>
</dbReference>
<evidence type="ECO:0000313" key="3">
    <source>
        <dbReference type="Proteomes" id="UP001319861"/>
    </source>
</evidence>
<dbReference type="Proteomes" id="UP001319861">
    <property type="component" value="Chromosome"/>
</dbReference>
<gene>
    <name evidence="2" type="ORF">SCMU_41220</name>
</gene>
<organism evidence="2 3">
    <name type="scientific">Sinomonas cyclohexanicum</name>
    <name type="common">Corynebacterium cyclohexanicum</name>
    <dbReference type="NCBI Taxonomy" id="322009"/>
    <lineage>
        <taxon>Bacteria</taxon>
        <taxon>Bacillati</taxon>
        <taxon>Actinomycetota</taxon>
        <taxon>Actinomycetes</taxon>
        <taxon>Micrococcales</taxon>
        <taxon>Micrococcaceae</taxon>
        <taxon>Sinomonas</taxon>
    </lineage>
</organism>
<dbReference type="Gene3D" id="3.40.50.880">
    <property type="match status" value="1"/>
</dbReference>
<evidence type="ECO:0000313" key="2">
    <source>
        <dbReference type="EMBL" id="BCT78280.1"/>
    </source>
</evidence>
<keyword evidence="2" id="KW-0315">Glutamine amidotransferase</keyword>
<keyword evidence="3" id="KW-1185">Reference proteome</keyword>
<dbReference type="InterPro" id="IPR017926">
    <property type="entry name" value="GATASE"/>
</dbReference>
<dbReference type="PROSITE" id="PS51273">
    <property type="entry name" value="GATASE_TYPE_1"/>
    <property type="match status" value="1"/>
</dbReference>
<dbReference type="NCBIfam" id="NF005743">
    <property type="entry name" value="PRK07567.1"/>
    <property type="match status" value="1"/>
</dbReference>
<reference evidence="2 3" key="1">
    <citation type="journal article" date="2021" name="J. Biosci. Bioeng.">
        <title>Identification and characterization of a chc gene cluster responsible for the aromatization pathway of cyclohexanecarboxylate degradation in Sinomonas cyclohexanicum ATCC 51369.</title>
        <authorList>
            <person name="Yamamoto T."/>
            <person name="Hasegawa Y."/>
            <person name="Lau P.C.K."/>
            <person name="Iwaki H."/>
        </authorList>
    </citation>
    <scope>NUCLEOTIDE SEQUENCE [LARGE SCALE GENOMIC DNA]</scope>
    <source>
        <strain evidence="2 3">ATCC 51369</strain>
    </source>
</reference>
<evidence type="ECO:0000259" key="1">
    <source>
        <dbReference type="Pfam" id="PF00117"/>
    </source>
</evidence>
<dbReference type="InterPro" id="IPR029062">
    <property type="entry name" value="Class_I_gatase-like"/>
</dbReference>